<keyword evidence="10" id="KW-1185">Reference proteome</keyword>
<accession>A0A2R5GN50</accession>
<feature type="region of interest" description="Disordered" evidence="7">
    <location>
        <begin position="1"/>
        <end position="33"/>
    </location>
</feature>
<sequence>MLRNSNESDDGHAFQPRGGAGAGGRRKHRATPSVRENVARLAREAPGLGVIFVCKLLNAFAYFSVSTNIALFLTEEFHLNDSDAGMLYGIYGAAISVYGMLLGKYIDELGVRASMQLGFALAVLSRLSMATTSSLWVVKFNLYLVLPIADALGIPVLAVAVRRLAPEHLRSFAFGIFTVMLNFGGMLTGFANDFFTIAVAPATAEKTTDAEGDLATVDLAGGLFDGVSSHRMILLACAGASAIGLALATFGLRDSRLGKDASDNANANSASARRGGNASSGSMLGLLRDPSFLRFFAFSIIMVNLRSIFRHLDATLPKYLVRVHGETVNKGLIFSLNPIMIVILVPLVSAWTAHLDAFRVITVGAFISASSAMYPAMTNDLWAAVGFVVQLSLGESLWNPRFLDYQVSVAPEGQEAGFMALANAPLFLSKLPTGYMSGYLLQHYCPPQPLCAPDAAHCLEWIKAGAGTCAKTFCLDCAAPWAGLCDATCHFCPQALLAAGEPCIDTLQECPPAREGDPQYMWFVILVVTLISPVLLVLLQRHIREPPRDRRKQHDELIAIEKMEVAGLVEEAP</sequence>
<feature type="transmembrane region" description="Helical" evidence="8">
    <location>
        <begin position="172"/>
        <end position="191"/>
    </location>
</feature>
<dbReference type="PANTHER" id="PTHR23517">
    <property type="entry name" value="RESISTANCE PROTEIN MDTM, PUTATIVE-RELATED-RELATED"/>
    <property type="match status" value="1"/>
</dbReference>
<dbReference type="Proteomes" id="UP000241890">
    <property type="component" value="Unassembled WGS sequence"/>
</dbReference>
<gene>
    <name evidence="9" type="ORF">FCC1311_085572</name>
</gene>
<dbReference type="InterPro" id="IPR011701">
    <property type="entry name" value="MFS"/>
</dbReference>
<dbReference type="GO" id="GO:0022857">
    <property type="term" value="F:transmembrane transporter activity"/>
    <property type="evidence" value="ECO:0007669"/>
    <property type="project" value="InterPro"/>
</dbReference>
<feature type="transmembrane region" description="Helical" evidence="8">
    <location>
        <begin position="142"/>
        <end position="160"/>
    </location>
</feature>
<feature type="transmembrane region" description="Helical" evidence="8">
    <location>
        <begin position="332"/>
        <end position="351"/>
    </location>
</feature>
<feature type="transmembrane region" description="Helical" evidence="8">
    <location>
        <begin position="85"/>
        <end position="105"/>
    </location>
</feature>
<dbReference type="InterPro" id="IPR050171">
    <property type="entry name" value="MFS_Transporters"/>
</dbReference>
<feature type="transmembrane region" description="Helical" evidence="8">
    <location>
        <begin position="45"/>
        <end position="65"/>
    </location>
</feature>
<organism evidence="9 10">
    <name type="scientific">Hondaea fermentalgiana</name>
    <dbReference type="NCBI Taxonomy" id="2315210"/>
    <lineage>
        <taxon>Eukaryota</taxon>
        <taxon>Sar</taxon>
        <taxon>Stramenopiles</taxon>
        <taxon>Bigyra</taxon>
        <taxon>Labyrinthulomycetes</taxon>
        <taxon>Thraustochytrida</taxon>
        <taxon>Thraustochytriidae</taxon>
        <taxon>Hondaea</taxon>
    </lineage>
</organism>
<dbReference type="InterPro" id="IPR036259">
    <property type="entry name" value="MFS_trans_sf"/>
</dbReference>
<evidence type="ECO:0000256" key="8">
    <source>
        <dbReference type="SAM" id="Phobius"/>
    </source>
</evidence>
<evidence type="ECO:0000313" key="9">
    <source>
        <dbReference type="EMBL" id="GBG32332.1"/>
    </source>
</evidence>
<evidence type="ECO:0000256" key="1">
    <source>
        <dbReference type="ARBA" id="ARBA00004651"/>
    </source>
</evidence>
<evidence type="ECO:0000256" key="7">
    <source>
        <dbReference type="SAM" id="MobiDB-lite"/>
    </source>
</evidence>
<dbReference type="GO" id="GO:0005886">
    <property type="term" value="C:plasma membrane"/>
    <property type="evidence" value="ECO:0007669"/>
    <property type="project" value="UniProtKB-SubCell"/>
</dbReference>
<dbReference type="Pfam" id="PF07690">
    <property type="entry name" value="MFS_1"/>
    <property type="match status" value="1"/>
</dbReference>
<keyword evidence="6 8" id="KW-0472">Membrane</keyword>
<evidence type="ECO:0000256" key="6">
    <source>
        <dbReference type="ARBA" id="ARBA00023136"/>
    </source>
</evidence>
<feature type="transmembrane region" description="Helical" evidence="8">
    <location>
        <begin position="232"/>
        <end position="252"/>
    </location>
</feature>
<evidence type="ECO:0000256" key="3">
    <source>
        <dbReference type="ARBA" id="ARBA00022475"/>
    </source>
</evidence>
<dbReference type="OrthoDB" id="566532at2759"/>
<name>A0A2R5GN50_9STRA</name>
<dbReference type="PANTHER" id="PTHR23517:SF3">
    <property type="entry name" value="INTEGRAL MEMBRANE TRANSPORT PROTEIN"/>
    <property type="match status" value="1"/>
</dbReference>
<dbReference type="InParanoid" id="A0A2R5GN50"/>
<dbReference type="Gene3D" id="1.20.1250.20">
    <property type="entry name" value="MFS general substrate transporter like domains"/>
    <property type="match status" value="1"/>
</dbReference>
<dbReference type="EMBL" id="BEYU01000121">
    <property type="protein sequence ID" value="GBG32332.1"/>
    <property type="molecule type" value="Genomic_DNA"/>
</dbReference>
<keyword evidence="5 8" id="KW-1133">Transmembrane helix</keyword>
<keyword evidence="4 8" id="KW-0812">Transmembrane</keyword>
<reference evidence="9 10" key="1">
    <citation type="submission" date="2017-12" db="EMBL/GenBank/DDBJ databases">
        <title>Sequencing, de novo assembly and annotation of complete genome of a new Thraustochytrid species, strain FCC1311.</title>
        <authorList>
            <person name="Sedici K."/>
            <person name="Godart F."/>
            <person name="Aiese Cigliano R."/>
            <person name="Sanseverino W."/>
            <person name="Barakat M."/>
            <person name="Ortet P."/>
            <person name="Marechal E."/>
            <person name="Cagnac O."/>
            <person name="Amato A."/>
        </authorList>
    </citation>
    <scope>NUCLEOTIDE SEQUENCE [LARGE SCALE GENOMIC DNA]</scope>
</reference>
<evidence type="ECO:0000256" key="5">
    <source>
        <dbReference type="ARBA" id="ARBA00022989"/>
    </source>
</evidence>
<evidence type="ECO:0000256" key="2">
    <source>
        <dbReference type="ARBA" id="ARBA00022448"/>
    </source>
</evidence>
<dbReference type="AlphaFoldDB" id="A0A2R5GN50"/>
<proteinExistence type="predicted"/>
<keyword evidence="3" id="KW-1003">Cell membrane</keyword>
<feature type="transmembrane region" description="Helical" evidence="8">
    <location>
        <begin position="520"/>
        <end position="539"/>
    </location>
</feature>
<comment type="subcellular location">
    <subcellularLocation>
        <location evidence="1">Cell membrane</location>
        <topology evidence="1">Multi-pass membrane protein</topology>
    </subcellularLocation>
</comment>
<protein>
    <submittedName>
        <fullName evidence="9">Di-/tripeptide transporter</fullName>
    </submittedName>
</protein>
<dbReference type="SUPFAM" id="SSF103473">
    <property type="entry name" value="MFS general substrate transporter"/>
    <property type="match status" value="1"/>
</dbReference>
<evidence type="ECO:0000256" key="4">
    <source>
        <dbReference type="ARBA" id="ARBA00022692"/>
    </source>
</evidence>
<keyword evidence="2" id="KW-0813">Transport</keyword>
<evidence type="ECO:0000313" key="10">
    <source>
        <dbReference type="Proteomes" id="UP000241890"/>
    </source>
</evidence>
<comment type="caution">
    <text evidence="9">The sequence shown here is derived from an EMBL/GenBank/DDBJ whole genome shotgun (WGS) entry which is preliminary data.</text>
</comment>
<feature type="transmembrane region" description="Helical" evidence="8">
    <location>
        <begin position="117"/>
        <end position="136"/>
    </location>
</feature>